<organism evidence="1 2">
    <name type="scientific">Hyalomma asiaticum</name>
    <name type="common">Tick</name>
    <dbReference type="NCBI Taxonomy" id="266040"/>
    <lineage>
        <taxon>Eukaryota</taxon>
        <taxon>Metazoa</taxon>
        <taxon>Ecdysozoa</taxon>
        <taxon>Arthropoda</taxon>
        <taxon>Chelicerata</taxon>
        <taxon>Arachnida</taxon>
        <taxon>Acari</taxon>
        <taxon>Parasitiformes</taxon>
        <taxon>Ixodida</taxon>
        <taxon>Ixodoidea</taxon>
        <taxon>Ixodidae</taxon>
        <taxon>Hyalomminae</taxon>
        <taxon>Hyalomma</taxon>
    </lineage>
</organism>
<keyword evidence="2" id="KW-1185">Reference proteome</keyword>
<dbReference type="EMBL" id="CM023483">
    <property type="protein sequence ID" value="KAH6935963.1"/>
    <property type="molecule type" value="Genomic_DNA"/>
</dbReference>
<reference evidence="1" key="1">
    <citation type="submission" date="2020-05" db="EMBL/GenBank/DDBJ databases">
        <title>Large-scale comparative analyses of tick genomes elucidate their genetic diversity and vector capacities.</title>
        <authorList>
            <person name="Jia N."/>
            <person name="Wang J."/>
            <person name="Shi W."/>
            <person name="Du L."/>
            <person name="Sun Y."/>
            <person name="Zhan W."/>
            <person name="Jiang J."/>
            <person name="Wang Q."/>
            <person name="Zhang B."/>
            <person name="Ji P."/>
            <person name="Sakyi L.B."/>
            <person name="Cui X."/>
            <person name="Yuan T."/>
            <person name="Jiang B."/>
            <person name="Yang W."/>
            <person name="Lam T.T.-Y."/>
            <person name="Chang Q."/>
            <person name="Ding S."/>
            <person name="Wang X."/>
            <person name="Zhu J."/>
            <person name="Ruan X."/>
            <person name="Zhao L."/>
            <person name="Wei J."/>
            <person name="Que T."/>
            <person name="Du C."/>
            <person name="Cheng J."/>
            <person name="Dai P."/>
            <person name="Han X."/>
            <person name="Huang E."/>
            <person name="Gao Y."/>
            <person name="Liu J."/>
            <person name="Shao H."/>
            <person name="Ye R."/>
            <person name="Li L."/>
            <person name="Wei W."/>
            <person name="Wang X."/>
            <person name="Wang C."/>
            <person name="Yang T."/>
            <person name="Huo Q."/>
            <person name="Li W."/>
            <person name="Guo W."/>
            <person name="Chen H."/>
            <person name="Zhou L."/>
            <person name="Ni X."/>
            <person name="Tian J."/>
            <person name="Zhou Y."/>
            <person name="Sheng Y."/>
            <person name="Liu T."/>
            <person name="Pan Y."/>
            <person name="Xia L."/>
            <person name="Li J."/>
            <person name="Zhao F."/>
            <person name="Cao W."/>
        </authorList>
    </citation>
    <scope>NUCLEOTIDE SEQUENCE</scope>
    <source>
        <strain evidence="1">Hyas-2018</strain>
    </source>
</reference>
<gene>
    <name evidence="1" type="ORF">HPB50_011841</name>
</gene>
<accession>A0ACB7SML7</accession>
<proteinExistence type="predicted"/>
<protein>
    <submittedName>
        <fullName evidence="1">Uncharacterized protein</fullName>
    </submittedName>
</protein>
<comment type="caution">
    <text evidence="1">The sequence shown here is derived from an EMBL/GenBank/DDBJ whole genome shotgun (WGS) entry which is preliminary data.</text>
</comment>
<evidence type="ECO:0000313" key="1">
    <source>
        <dbReference type="EMBL" id="KAH6935963.1"/>
    </source>
</evidence>
<evidence type="ECO:0000313" key="2">
    <source>
        <dbReference type="Proteomes" id="UP000821845"/>
    </source>
</evidence>
<name>A0ACB7SML7_HYAAI</name>
<sequence length="150" mass="16472">MKVDTGAEVTVVGENYPFLPPSLENATDLKGPSNTSIRAIFMPRQEELRYAYEHAMEVHNLRDPLFGVTTHTEVVDSDDPYQTSKKRSRCPATDSAQRRQSGPAHVDSWKDGGHGQRNLTVLAACDFRLIKFPIRSEGGDAVSPACEAAA</sequence>
<dbReference type="Proteomes" id="UP000821845">
    <property type="component" value="Chromosome 3"/>
</dbReference>